<sequence length="123" mass="14099">MIIKKREVICTGSRGENVNVGIFPGIRMNAWKKDDTISCFVQYQFKDKNGMKRKSRLESDLMKKTGLHYCAVQRPDSDIEFVNNDTLTCKIANEYGKVKAAIKEAQKWDNGAFQGLGREQKNY</sequence>
<accession>A2C3S5</accession>
<dbReference type="HOGENOM" id="CLU_2013226_0_0_3"/>
<proteinExistence type="predicted"/>
<evidence type="ECO:0000313" key="1">
    <source>
        <dbReference type="EMBL" id="ABM76135.1"/>
    </source>
</evidence>
<evidence type="ECO:0000313" key="2">
    <source>
        <dbReference type="Proteomes" id="UP000002592"/>
    </source>
</evidence>
<gene>
    <name evidence="1" type="ordered locus">NATL1_15781</name>
</gene>
<name>A2C3S5_PROM1</name>
<dbReference type="KEGG" id="pme:NATL1_15781"/>
<organism evidence="1 2">
    <name type="scientific">Prochlorococcus marinus (strain NATL1A)</name>
    <dbReference type="NCBI Taxonomy" id="167555"/>
    <lineage>
        <taxon>Bacteria</taxon>
        <taxon>Bacillati</taxon>
        <taxon>Cyanobacteriota</taxon>
        <taxon>Cyanophyceae</taxon>
        <taxon>Synechococcales</taxon>
        <taxon>Prochlorococcaceae</taxon>
        <taxon>Prochlorococcus</taxon>
    </lineage>
</organism>
<dbReference type="Proteomes" id="UP000002592">
    <property type="component" value="Chromosome"/>
</dbReference>
<dbReference type="EMBL" id="CP000553">
    <property type="protein sequence ID" value="ABM76135.1"/>
    <property type="molecule type" value="Genomic_DNA"/>
</dbReference>
<protein>
    <submittedName>
        <fullName evidence="1">Uncharacterized protein</fullName>
    </submittedName>
</protein>
<dbReference type="AlphaFoldDB" id="A2C3S5"/>
<reference evidence="2" key="1">
    <citation type="journal article" date="2007" name="PLoS Genet.">
        <title>Patterns and implications of gene gain and loss in the evolution of Prochlorococcus.</title>
        <authorList>
            <person name="Kettler G.C."/>
            <person name="Martiny A.C."/>
            <person name="Huang K."/>
            <person name="Zucker J."/>
            <person name="Coleman M.L."/>
            <person name="Rodrigue S."/>
            <person name="Chen F."/>
            <person name="Lapidus A."/>
            <person name="Ferriera S."/>
            <person name="Johnson J."/>
            <person name="Steglich C."/>
            <person name="Church G.M."/>
            <person name="Richardson P."/>
            <person name="Chisholm S.W."/>
        </authorList>
    </citation>
    <scope>NUCLEOTIDE SEQUENCE [LARGE SCALE GENOMIC DNA]</scope>
    <source>
        <strain evidence="2">NATL1A</strain>
    </source>
</reference>